<dbReference type="HOGENOM" id="CLU_2640948_0_0_1"/>
<sequence>MTATSISRSEEEPSEKERWRRKKSSVSRFLILNVRDLLNSRANSVSKIEHQPRSWIETNFQKRDCVKFIPFPKDETR</sequence>
<keyword evidence="2" id="KW-1185">Reference proteome</keyword>
<organism evidence="1 2">
    <name type="scientific">Megaselia scalaris</name>
    <name type="common">Humpbacked fly</name>
    <name type="synonym">Phora scalaris</name>
    <dbReference type="NCBI Taxonomy" id="36166"/>
    <lineage>
        <taxon>Eukaryota</taxon>
        <taxon>Metazoa</taxon>
        <taxon>Ecdysozoa</taxon>
        <taxon>Arthropoda</taxon>
        <taxon>Hexapoda</taxon>
        <taxon>Insecta</taxon>
        <taxon>Pterygota</taxon>
        <taxon>Neoptera</taxon>
        <taxon>Endopterygota</taxon>
        <taxon>Diptera</taxon>
        <taxon>Brachycera</taxon>
        <taxon>Muscomorpha</taxon>
        <taxon>Platypezoidea</taxon>
        <taxon>Phoridae</taxon>
        <taxon>Megaseliini</taxon>
        <taxon>Megaselia</taxon>
    </lineage>
</organism>
<dbReference type="EnsemblMetazoa" id="MESCA004040-RA">
    <property type="protein sequence ID" value="MESCA004040-PA"/>
    <property type="gene ID" value="MESCA004040"/>
</dbReference>
<evidence type="ECO:0000313" key="2">
    <source>
        <dbReference type="Proteomes" id="UP000015102"/>
    </source>
</evidence>
<dbReference type="STRING" id="36166.T1GKL4"/>
<reference evidence="2" key="1">
    <citation type="submission" date="2013-02" db="EMBL/GenBank/DDBJ databases">
        <authorList>
            <person name="Hughes D."/>
        </authorList>
    </citation>
    <scope>NUCLEOTIDE SEQUENCE</scope>
    <source>
        <strain>Durham</strain>
        <strain evidence="2">NC isolate 2 -- Noor lab</strain>
    </source>
</reference>
<reference evidence="1" key="2">
    <citation type="submission" date="2015-06" db="UniProtKB">
        <authorList>
            <consortium name="EnsemblMetazoa"/>
        </authorList>
    </citation>
    <scope>IDENTIFICATION</scope>
</reference>
<dbReference type="EMBL" id="CAQQ02074561">
    <property type="status" value="NOT_ANNOTATED_CDS"/>
    <property type="molecule type" value="Genomic_DNA"/>
</dbReference>
<dbReference type="AlphaFoldDB" id="T1GKL4"/>
<proteinExistence type="predicted"/>
<dbReference type="Proteomes" id="UP000015102">
    <property type="component" value="Unassembled WGS sequence"/>
</dbReference>
<evidence type="ECO:0000313" key="1">
    <source>
        <dbReference type="EnsemblMetazoa" id="MESCA004040-PA"/>
    </source>
</evidence>
<protein>
    <submittedName>
        <fullName evidence="1">Uncharacterized protein</fullName>
    </submittedName>
</protein>
<accession>T1GKL4</accession>
<name>T1GKL4_MEGSC</name>